<sequence>MGRHGFQPRGMINPMVAFRRPVGPQPDKIKDFLNRPRPTWDQIHDIIKKKEEKHILEHYEEQSDAFRAELDRNRADRLDNPNQGKAKEGGKEAKKKHHHKHHHKHHKHHHHKEESSSSAEEGEKDEKKTEDEDGSEGSGSSSEDGEGKEESDASASAASSDEEEKKKKHHKHGKHGKHKKERMASPMRLSAFFGKDEEEDAPEEEPKRPPTATPPPPPLVPSPPFQVATVPRPMLSPMALSSPFPTLSTSTAGAGAGGLGILALPQWPVQPLGSAQREEPQ</sequence>
<feature type="compositionally biased region" description="Basic residues" evidence="1">
    <location>
        <begin position="166"/>
        <end position="181"/>
    </location>
</feature>
<evidence type="ECO:0000313" key="3">
    <source>
        <dbReference type="Proteomes" id="UP001141327"/>
    </source>
</evidence>
<proteinExistence type="predicted"/>
<gene>
    <name evidence="2" type="ORF">PAPYR_4295</name>
</gene>
<name>A0ABQ8UMQ1_9EUKA</name>
<reference evidence="2" key="1">
    <citation type="journal article" date="2022" name="bioRxiv">
        <title>Genomics of Preaxostyla Flagellates Illuminates Evolutionary Transitions and the Path Towards Mitochondrial Loss.</title>
        <authorList>
            <person name="Novak L.V.F."/>
            <person name="Treitli S.C."/>
            <person name="Pyrih J."/>
            <person name="Halakuc P."/>
            <person name="Pipaliya S.V."/>
            <person name="Vacek V."/>
            <person name="Brzon O."/>
            <person name="Soukal P."/>
            <person name="Eme L."/>
            <person name="Dacks J.B."/>
            <person name="Karnkowska A."/>
            <person name="Elias M."/>
            <person name="Hampl V."/>
        </authorList>
    </citation>
    <scope>NUCLEOTIDE SEQUENCE</scope>
    <source>
        <strain evidence="2">RCP-MX</strain>
    </source>
</reference>
<comment type="caution">
    <text evidence="2">The sequence shown here is derived from an EMBL/GenBank/DDBJ whole genome shotgun (WGS) entry which is preliminary data.</text>
</comment>
<protein>
    <submittedName>
        <fullName evidence="2">Uncharacterized protein</fullName>
    </submittedName>
</protein>
<evidence type="ECO:0000313" key="2">
    <source>
        <dbReference type="EMBL" id="KAJ4459573.1"/>
    </source>
</evidence>
<accession>A0ABQ8UMQ1</accession>
<feature type="compositionally biased region" description="Pro residues" evidence="1">
    <location>
        <begin position="209"/>
        <end position="224"/>
    </location>
</feature>
<feature type="region of interest" description="Disordered" evidence="1">
    <location>
        <begin position="74"/>
        <end position="230"/>
    </location>
</feature>
<evidence type="ECO:0000256" key="1">
    <source>
        <dbReference type="SAM" id="MobiDB-lite"/>
    </source>
</evidence>
<feature type="compositionally biased region" description="Basic residues" evidence="1">
    <location>
        <begin position="93"/>
        <end position="111"/>
    </location>
</feature>
<dbReference type="EMBL" id="JAPMOS010000018">
    <property type="protein sequence ID" value="KAJ4459573.1"/>
    <property type="molecule type" value="Genomic_DNA"/>
</dbReference>
<keyword evidence="3" id="KW-1185">Reference proteome</keyword>
<feature type="compositionally biased region" description="Basic and acidic residues" evidence="1">
    <location>
        <begin position="74"/>
        <end position="92"/>
    </location>
</feature>
<organism evidence="2 3">
    <name type="scientific">Paratrimastix pyriformis</name>
    <dbReference type="NCBI Taxonomy" id="342808"/>
    <lineage>
        <taxon>Eukaryota</taxon>
        <taxon>Metamonada</taxon>
        <taxon>Preaxostyla</taxon>
        <taxon>Paratrimastigidae</taxon>
        <taxon>Paratrimastix</taxon>
    </lineage>
</organism>
<dbReference type="Proteomes" id="UP001141327">
    <property type="component" value="Unassembled WGS sequence"/>
</dbReference>